<feature type="compositionally biased region" description="Polar residues" evidence="1">
    <location>
        <begin position="469"/>
        <end position="481"/>
    </location>
</feature>
<keyword evidence="3" id="KW-1185">Reference proteome</keyword>
<feature type="compositionally biased region" description="Basic and acidic residues" evidence="1">
    <location>
        <begin position="434"/>
        <end position="451"/>
    </location>
</feature>
<evidence type="ECO:0000313" key="3">
    <source>
        <dbReference type="Proteomes" id="UP001472866"/>
    </source>
</evidence>
<dbReference type="AlphaFoldDB" id="A0AAX4PCB0"/>
<feature type="region of interest" description="Disordered" evidence="1">
    <location>
        <begin position="434"/>
        <end position="516"/>
    </location>
</feature>
<dbReference type="EMBL" id="CP151508">
    <property type="protein sequence ID" value="WZN63594.1"/>
    <property type="molecule type" value="Genomic_DNA"/>
</dbReference>
<proteinExistence type="predicted"/>
<sequence length="552" mass="62884">MTRNVVVDEDDPQRREAWFSAAETLRKAATVGVSGAQVDAFGKPVGFSKEVHKALRAKKIFNRVPKHKKQYDTLTRTSWTPYSDRVNDRRHRWHRTQSEVDLGGEDVEHGTHYTQNFENLSMDEVHPSTVSKTKQQQQLASKISLVDASKQKESDKFNNVRFEDPKVVYPPQKLPQTTDSRVQLGRSRTKYNTSYEDLHDNVSKANRKATERFSWNRTSSTVDLENKGDNVTWQNMRTHTSSVYKDHEQGSLVHPSKELGRKKWNKSHRELSEFAPIKDAVQGDGSGAEVGEEKEQWKWGKKPIKELVKATPALFEGPAGTFAFVGRSGDEVDRTRDYGTASRDALPKYKVSKSQIPEHKRTKSTWVPGQLPKGVYDTTMNEMFVQLDDGKKSNNRFQWARTNSRVNLTFAEKEKQHKQKRMERVKQELKDVASDYIKSKPDAKPKTRQENLRSTVRLHHSDQDVVTGASHSQDVYTQPISPSKDLNKLGMRANGGLRQKSQVPMASGRKGSRAYQTSNAQAFATPGEVTKRSMIIHKTTLGDHLIWRGGER</sequence>
<protein>
    <submittedName>
        <fullName evidence="2">Uncharacterized protein</fullName>
    </submittedName>
</protein>
<gene>
    <name evidence="2" type="ORF">HKI87_08g51430</name>
</gene>
<evidence type="ECO:0000256" key="1">
    <source>
        <dbReference type="SAM" id="MobiDB-lite"/>
    </source>
</evidence>
<name>A0AAX4PCB0_9CHLO</name>
<accession>A0AAX4PCB0</accession>
<dbReference type="Proteomes" id="UP001472866">
    <property type="component" value="Chromosome 08"/>
</dbReference>
<organism evidence="2 3">
    <name type="scientific">Chloropicon roscoffensis</name>
    <dbReference type="NCBI Taxonomy" id="1461544"/>
    <lineage>
        <taxon>Eukaryota</taxon>
        <taxon>Viridiplantae</taxon>
        <taxon>Chlorophyta</taxon>
        <taxon>Chloropicophyceae</taxon>
        <taxon>Chloropicales</taxon>
        <taxon>Chloropicaceae</taxon>
        <taxon>Chloropicon</taxon>
    </lineage>
</organism>
<reference evidence="2 3" key="1">
    <citation type="submission" date="2024-03" db="EMBL/GenBank/DDBJ databases">
        <title>Complete genome sequence of the green alga Chloropicon roscoffensis RCC1871.</title>
        <authorList>
            <person name="Lemieux C."/>
            <person name="Pombert J.-F."/>
            <person name="Otis C."/>
            <person name="Turmel M."/>
        </authorList>
    </citation>
    <scope>NUCLEOTIDE SEQUENCE [LARGE SCALE GENOMIC DNA]</scope>
    <source>
        <strain evidence="2 3">RCC1871</strain>
    </source>
</reference>
<evidence type="ECO:0000313" key="2">
    <source>
        <dbReference type="EMBL" id="WZN63594.1"/>
    </source>
</evidence>